<dbReference type="InParanoid" id="A0A1C7N802"/>
<gene>
    <name evidence="1" type="ORF">A0J61_06696</name>
</gene>
<reference evidence="1 2" key="1">
    <citation type="submission" date="2016-03" db="EMBL/GenBank/DDBJ databases">
        <title>Choanephora cucurbitarum.</title>
        <authorList>
            <person name="Min B."/>
            <person name="Park H."/>
            <person name="Park J.-H."/>
            <person name="Shin H.-D."/>
            <person name="Choi I.-G."/>
        </authorList>
    </citation>
    <scope>NUCLEOTIDE SEQUENCE [LARGE SCALE GENOMIC DNA]</scope>
    <source>
        <strain evidence="1 2">KUS-F28377</strain>
    </source>
</reference>
<protein>
    <submittedName>
        <fullName evidence="1">Uncharacterized protein</fullName>
    </submittedName>
</protein>
<comment type="caution">
    <text evidence="1">The sequence shown here is derived from an EMBL/GenBank/DDBJ whole genome shotgun (WGS) entry which is preliminary data.</text>
</comment>
<evidence type="ECO:0000313" key="1">
    <source>
        <dbReference type="EMBL" id="OBZ85260.1"/>
    </source>
</evidence>
<sequence length="69" mass="7588">MTFPIGIASDLFPDNSAETIANNNLIRCLMIILSILTVKLTAEYVGVERVLAAVFLAFYASRILILTEL</sequence>
<proteinExistence type="predicted"/>
<keyword evidence="2" id="KW-1185">Reference proteome</keyword>
<dbReference type="Proteomes" id="UP000093000">
    <property type="component" value="Unassembled WGS sequence"/>
</dbReference>
<name>A0A1C7N802_9FUNG</name>
<evidence type="ECO:0000313" key="2">
    <source>
        <dbReference type="Proteomes" id="UP000093000"/>
    </source>
</evidence>
<organism evidence="1 2">
    <name type="scientific">Choanephora cucurbitarum</name>
    <dbReference type="NCBI Taxonomy" id="101091"/>
    <lineage>
        <taxon>Eukaryota</taxon>
        <taxon>Fungi</taxon>
        <taxon>Fungi incertae sedis</taxon>
        <taxon>Mucoromycota</taxon>
        <taxon>Mucoromycotina</taxon>
        <taxon>Mucoromycetes</taxon>
        <taxon>Mucorales</taxon>
        <taxon>Mucorineae</taxon>
        <taxon>Choanephoraceae</taxon>
        <taxon>Choanephoroideae</taxon>
        <taxon>Choanephora</taxon>
    </lineage>
</organism>
<dbReference type="AlphaFoldDB" id="A0A1C7N802"/>
<dbReference type="EMBL" id="LUGH01000417">
    <property type="protein sequence ID" value="OBZ85260.1"/>
    <property type="molecule type" value="Genomic_DNA"/>
</dbReference>
<accession>A0A1C7N802</accession>